<dbReference type="PROSITE" id="PS00214">
    <property type="entry name" value="FABP"/>
    <property type="match status" value="1"/>
</dbReference>
<dbReference type="AlphaFoldDB" id="V8PD74"/>
<proteinExistence type="inferred from homology"/>
<name>V8PD74_OPHHA</name>
<comment type="caution">
    <text evidence="4">The sequence shown here is derived from an EMBL/GenBank/DDBJ whole genome shotgun (WGS) entry which is preliminary data.</text>
</comment>
<feature type="domain" description="Cytosolic fatty-acid binding proteins" evidence="3">
    <location>
        <begin position="141"/>
        <end position="158"/>
    </location>
</feature>
<dbReference type="Proteomes" id="UP000018936">
    <property type="component" value="Unassembled WGS sequence"/>
</dbReference>
<dbReference type="InterPro" id="IPR012674">
    <property type="entry name" value="Calycin"/>
</dbReference>
<keyword evidence="2" id="KW-0813">Transport</keyword>
<organism evidence="4 5">
    <name type="scientific">Ophiophagus hannah</name>
    <name type="common">King cobra</name>
    <name type="synonym">Naja hannah</name>
    <dbReference type="NCBI Taxonomy" id="8665"/>
    <lineage>
        <taxon>Eukaryota</taxon>
        <taxon>Metazoa</taxon>
        <taxon>Chordata</taxon>
        <taxon>Craniata</taxon>
        <taxon>Vertebrata</taxon>
        <taxon>Euteleostomi</taxon>
        <taxon>Lepidosauria</taxon>
        <taxon>Squamata</taxon>
        <taxon>Bifurcata</taxon>
        <taxon>Unidentata</taxon>
        <taxon>Episquamata</taxon>
        <taxon>Toxicofera</taxon>
        <taxon>Serpentes</taxon>
        <taxon>Colubroidea</taxon>
        <taxon>Elapidae</taxon>
        <taxon>Elapinae</taxon>
        <taxon>Ophiophagus</taxon>
    </lineage>
</organism>
<reference evidence="4 5" key="1">
    <citation type="journal article" date="2013" name="Proc. Natl. Acad. Sci. U.S.A.">
        <title>The king cobra genome reveals dynamic gene evolution and adaptation in the snake venom system.</title>
        <authorList>
            <person name="Vonk F.J."/>
            <person name="Casewell N.R."/>
            <person name="Henkel C.V."/>
            <person name="Heimberg A.M."/>
            <person name="Jansen H.J."/>
            <person name="McCleary R.J."/>
            <person name="Kerkkamp H.M."/>
            <person name="Vos R.A."/>
            <person name="Guerreiro I."/>
            <person name="Calvete J.J."/>
            <person name="Wuster W."/>
            <person name="Woods A.E."/>
            <person name="Logan J.M."/>
            <person name="Harrison R.A."/>
            <person name="Castoe T.A."/>
            <person name="de Koning A.P."/>
            <person name="Pollock D.D."/>
            <person name="Yandell M."/>
            <person name="Calderon D."/>
            <person name="Renjifo C."/>
            <person name="Currier R.B."/>
            <person name="Salgado D."/>
            <person name="Pla D."/>
            <person name="Sanz L."/>
            <person name="Hyder A.S."/>
            <person name="Ribeiro J.M."/>
            <person name="Arntzen J.W."/>
            <person name="van den Thillart G.E."/>
            <person name="Boetzer M."/>
            <person name="Pirovano W."/>
            <person name="Dirks R.P."/>
            <person name="Spaink H.P."/>
            <person name="Duboule D."/>
            <person name="McGlinn E."/>
            <person name="Kini R.M."/>
            <person name="Richardson M.K."/>
        </authorList>
    </citation>
    <scope>NUCLEOTIDE SEQUENCE</scope>
    <source>
        <tissue evidence="4">Blood</tissue>
    </source>
</reference>
<evidence type="ECO:0000256" key="2">
    <source>
        <dbReference type="RuleBase" id="RU003696"/>
    </source>
</evidence>
<evidence type="ECO:0000313" key="5">
    <source>
        <dbReference type="Proteomes" id="UP000018936"/>
    </source>
</evidence>
<dbReference type="InterPro" id="IPR000463">
    <property type="entry name" value="Fatty_acid-bd"/>
</dbReference>
<dbReference type="GO" id="GO:0008289">
    <property type="term" value="F:lipid binding"/>
    <property type="evidence" value="ECO:0007669"/>
    <property type="project" value="InterPro"/>
</dbReference>
<comment type="similarity">
    <text evidence="1 2">Belongs to the calycin superfamily. Fatty-acid binding protein (FABP) family.</text>
</comment>
<dbReference type="OrthoDB" id="412780at2759"/>
<gene>
    <name evidence="4" type="primary">PMP2</name>
    <name evidence="4" type="ORF">L345_02336</name>
</gene>
<dbReference type="SUPFAM" id="SSF50814">
    <property type="entry name" value="Lipocalins"/>
    <property type="match status" value="2"/>
</dbReference>
<protein>
    <submittedName>
        <fullName evidence="4">Myelin P2 protein</fullName>
    </submittedName>
</protein>
<sequence>MCEPFLGTWKLISSEKFDDYMKELGVGFATRKIAGVAKPNIIITCSGGVITIKTESSFKNTEISFKLEEEFDETTADDRKVKSTVTLDNGSLNQVQKWDGKETTITRKIVDGKMVVVKLLLSLLFSQGHTTSKTMCNKFVGSWKLISSENFDDYMKELGVGLATRKLGNLARPKTIISMKGDEVTVRTESTFKNTQITFKLGQEFQETTADGRKTKTVVTLEKGALVQVQKWNGKESTIRRKLIDGRMVVECIMKGALCTRVYEKM</sequence>
<evidence type="ECO:0000313" key="4">
    <source>
        <dbReference type="EMBL" id="ETE71857.1"/>
    </source>
</evidence>
<dbReference type="Gene3D" id="2.40.128.20">
    <property type="match status" value="2"/>
</dbReference>
<dbReference type="PRINTS" id="PR00178">
    <property type="entry name" value="FATTYACIDBP"/>
</dbReference>
<dbReference type="FunFam" id="2.40.128.20:FF:000001">
    <property type="entry name" value="Fatty acid-binding protein, adipocyte"/>
    <property type="match status" value="2"/>
</dbReference>
<dbReference type="CDD" id="cd19443">
    <property type="entry name" value="FABP3-like"/>
    <property type="match status" value="1"/>
</dbReference>
<dbReference type="PANTHER" id="PTHR11955">
    <property type="entry name" value="FATTY ACID BINDING PROTEIN"/>
    <property type="match status" value="1"/>
</dbReference>
<accession>V8PD74</accession>
<dbReference type="EMBL" id="AZIM01000304">
    <property type="protein sequence ID" value="ETE71857.1"/>
    <property type="molecule type" value="Genomic_DNA"/>
</dbReference>
<dbReference type="Pfam" id="PF00061">
    <property type="entry name" value="Lipocalin"/>
    <property type="match status" value="2"/>
</dbReference>
<dbReference type="InterPro" id="IPR000566">
    <property type="entry name" value="Lipocln_cytosolic_FA-bd_dom"/>
</dbReference>
<keyword evidence="5" id="KW-1185">Reference proteome</keyword>
<evidence type="ECO:0000256" key="1">
    <source>
        <dbReference type="ARBA" id="ARBA00008390"/>
    </source>
</evidence>
<dbReference type="InterPro" id="IPR031259">
    <property type="entry name" value="ILBP"/>
</dbReference>
<evidence type="ECO:0000259" key="3">
    <source>
        <dbReference type="PROSITE" id="PS00214"/>
    </source>
</evidence>